<evidence type="ECO:0000313" key="2">
    <source>
        <dbReference type="EMBL" id="KAA8545418.1"/>
    </source>
</evidence>
<name>A0A5J5BRC4_9ASTE</name>
<gene>
    <name evidence="2" type="ORF">F0562_020202</name>
</gene>
<protein>
    <recommendedName>
        <fullName evidence="1">Exosome RNA helicase MTR4-like beta-barrel domain-containing protein</fullName>
    </recommendedName>
</protein>
<evidence type="ECO:0000313" key="3">
    <source>
        <dbReference type="Proteomes" id="UP000325577"/>
    </source>
</evidence>
<evidence type="ECO:0000259" key="1">
    <source>
        <dbReference type="Pfam" id="PF13234"/>
    </source>
</evidence>
<dbReference type="AlphaFoldDB" id="A0A5J5BRC4"/>
<dbReference type="Gene3D" id="2.40.30.300">
    <property type="match status" value="1"/>
</dbReference>
<dbReference type="OrthoDB" id="9062833at2759"/>
<keyword evidence="3" id="KW-1185">Reference proteome</keyword>
<dbReference type="Pfam" id="PF13234">
    <property type="entry name" value="MTR4_beta-barrel"/>
    <property type="match status" value="1"/>
</dbReference>
<dbReference type="EMBL" id="CM018033">
    <property type="protein sequence ID" value="KAA8545418.1"/>
    <property type="molecule type" value="Genomic_DNA"/>
</dbReference>
<dbReference type="InterPro" id="IPR025696">
    <property type="entry name" value="Beta-barrel_MTR4"/>
</dbReference>
<dbReference type="Proteomes" id="UP000325577">
    <property type="component" value="Linkage Group LG10"/>
</dbReference>
<proteinExistence type="predicted"/>
<accession>A0A5J5BRC4</accession>
<organism evidence="2 3">
    <name type="scientific">Nyssa sinensis</name>
    <dbReference type="NCBI Taxonomy" id="561372"/>
    <lineage>
        <taxon>Eukaryota</taxon>
        <taxon>Viridiplantae</taxon>
        <taxon>Streptophyta</taxon>
        <taxon>Embryophyta</taxon>
        <taxon>Tracheophyta</taxon>
        <taxon>Spermatophyta</taxon>
        <taxon>Magnoliopsida</taxon>
        <taxon>eudicotyledons</taxon>
        <taxon>Gunneridae</taxon>
        <taxon>Pentapetalae</taxon>
        <taxon>asterids</taxon>
        <taxon>Cornales</taxon>
        <taxon>Nyssaceae</taxon>
        <taxon>Nyssa</taxon>
    </lineage>
</organism>
<sequence>MSVILCFLPDDASRKPKDANYTVDVLTRCAVRKGEVAKKTIKIVPLKEPGEPIVVSVPVSQINSLSSVRLVISKDLLPLEARENTMKKVLEVLSRFAKEGMPLLDPEEDMKLEHSWVQ</sequence>
<feature type="domain" description="Exosome RNA helicase MTR4-like beta-barrel" evidence="1">
    <location>
        <begin position="14"/>
        <end position="114"/>
    </location>
</feature>
<reference evidence="2 3" key="1">
    <citation type="submission" date="2019-09" db="EMBL/GenBank/DDBJ databases">
        <title>A chromosome-level genome assembly of the Chinese tupelo Nyssa sinensis.</title>
        <authorList>
            <person name="Yang X."/>
            <person name="Kang M."/>
            <person name="Yang Y."/>
            <person name="Xiong H."/>
            <person name="Wang M."/>
            <person name="Zhang Z."/>
            <person name="Wang Z."/>
            <person name="Wu H."/>
            <person name="Ma T."/>
            <person name="Liu J."/>
            <person name="Xi Z."/>
        </authorList>
    </citation>
    <scope>NUCLEOTIDE SEQUENCE [LARGE SCALE GENOMIC DNA]</scope>
    <source>
        <strain evidence="2">J267</strain>
        <tissue evidence="2">Leaf</tissue>
    </source>
</reference>
<dbReference type="FunFam" id="2.40.30.300:FF:000003">
    <property type="entry name" value="DEAD-box family ATP dependent helicase"/>
    <property type="match status" value="1"/>
</dbReference>